<dbReference type="eggNOG" id="COG0438">
    <property type="taxonomic scope" value="Bacteria"/>
</dbReference>
<sequence>MRINKNILYISARSDTGGGPKHLYDLVTHIETSHVYIAAPLEEPYGKLFIKNSKGFLKLPHRKFQVNTFFKLLIFCKENNINTIHSHGRGAGIYSRLLSPFGFDVIHTFHGVHRPKNLKERIIIFIESILKFFTKKFISVSDSEMKNAINLNLANERDLVVIPNGINTSKFKNIPLGPSNTIGTISRLDPHKNNLELVQFMEELPHLKLLIAGDGEEWEYLNSIAPKNVEFLGKIEDIPKFLERISIFVSASKGEGLPYSLLEAISSNRKVLVSNVTGHKDLLTQDYLYELGNKSSFLNKINNARSAQFQNKYEIKNCILETVKVYNE</sequence>
<dbReference type="CAZy" id="GT4">
    <property type="family name" value="Glycosyltransferase Family 4"/>
</dbReference>
<dbReference type="InterPro" id="IPR028098">
    <property type="entry name" value="Glyco_trans_4-like_N"/>
</dbReference>
<accession>E1X3V4</accession>
<dbReference type="STRING" id="862908.BMS_0375"/>
<evidence type="ECO:0000259" key="1">
    <source>
        <dbReference type="Pfam" id="PF13439"/>
    </source>
</evidence>
<keyword evidence="3" id="KW-1185">Reference proteome</keyword>
<reference evidence="3" key="1">
    <citation type="journal article" date="2013" name="ISME J.">
        <title>A small predatory core genome in the divergent marine Bacteriovorax marinus SJ and the terrestrial Bdellovibrio bacteriovorus.</title>
        <authorList>
            <person name="Crossman L.C."/>
            <person name="Chen H."/>
            <person name="Cerdeno-Tarraga A.M."/>
            <person name="Brooks K."/>
            <person name="Quail M.A."/>
            <person name="Pineiro S.A."/>
            <person name="Hobley L."/>
            <person name="Sockett R.E."/>
            <person name="Bentley S.D."/>
            <person name="Parkhill J."/>
            <person name="Williams H.N."/>
            <person name="Stine O.C."/>
        </authorList>
    </citation>
    <scope>NUCLEOTIDE SEQUENCE [LARGE SCALE GENOMIC DNA]</scope>
    <source>
        <strain evidence="3">ATCC BAA-682 / DSM 15412 / SJ</strain>
    </source>
</reference>
<dbReference type="Gene3D" id="3.40.50.2000">
    <property type="entry name" value="Glycogen Phosphorylase B"/>
    <property type="match status" value="2"/>
</dbReference>
<dbReference type="EMBL" id="FQ312005">
    <property type="protein sequence ID" value="CBW25294.1"/>
    <property type="molecule type" value="Genomic_DNA"/>
</dbReference>
<evidence type="ECO:0000313" key="3">
    <source>
        <dbReference type="Proteomes" id="UP000008963"/>
    </source>
</evidence>
<dbReference type="OrthoDB" id="5293830at2"/>
<dbReference type="SUPFAM" id="SSF53756">
    <property type="entry name" value="UDP-Glycosyltransferase/glycogen phosphorylase"/>
    <property type="match status" value="1"/>
</dbReference>
<name>E1X3V4_HALMS</name>
<proteinExistence type="predicted"/>
<gene>
    <name evidence="2" type="ordered locus">BMS_0375</name>
</gene>
<dbReference type="PATRIC" id="fig|862908.3.peg.359"/>
<organism evidence="2 3">
    <name type="scientific">Halobacteriovorax marinus (strain ATCC BAA-682 / DSM 15412 / SJ)</name>
    <name type="common">Bacteriovorax marinus</name>
    <dbReference type="NCBI Taxonomy" id="862908"/>
    <lineage>
        <taxon>Bacteria</taxon>
        <taxon>Pseudomonadati</taxon>
        <taxon>Bdellovibrionota</taxon>
        <taxon>Bacteriovoracia</taxon>
        <taxon>Bacteriovoracales</taxon>
        <taxon>Halobacteriovoraceae</taxon>
        <taxon>Halobacteriovorax</taxon>
    </lineage>
</organism>
<dbReference type="PANTHER" id="PTHR12526">
    <property type="entry name" value="GLYCOSYLTRANSFERASE"/>
    <property type="match status" value="1"/>
</dbReference>
<evidence type="ECO:0000313" key="2">
    <source>
        <dbReference type="EMBL" id="CBW25294.1"/>
    </source>
</evidence>
<dbReference type="RefSeq" id="WP_014243082.1">
    <property type="nucleotide sequence ID" value="NC_016620.1"/>
</dbReference>
<dbReference type="Proteomes" id="UP000008963">
    <property type="component" value="Chromosome"/>
</dbReference>
<dbReference type="Pfam" id="PF13439">
    <property type="entry name" value="Glyco_transf_4"/>
    <property type="match status" value="1"/>
</dbReference>
<feature type="domain" description="Glycosyltransferase subfamily 4-like N-terminal" evidence="1">
    <location>
        <begin position="17"/>
        <end position="169"/>
    </location>
</feature>
<dbReference type="Pfam" id="PF13692">
    <property type="entry name" value="Glyco_trans_1_4"/>
    <property type="match status" value="1"/>
</dbReference>
<dbReference type="KEGG" id="bmx:BMS_0375"/>
<dbReference type="HOGENOM" id="CLU_009583_0_1_7"/>
<dbReference type="GO" id="GO:0016757">
    <property type="term" value="F:glycosyltransferase activity"/>
    <property type="evidence" value="ECO:0007669"/>
    <property type="project" value="UniProtKB-ARBA"/>
</dbReference>
<protein>
    <submittedName>
        <fullName evidence="2">Glycosyltransferase</fullName>
    </submittedName>
</protein>
<dbReference type="AlphaFoldDB" id="E1X3V4"/>